<feature type="domain" description="N-acetyltransferase" evidence="1">
    <location>
        <begin position="3"/>
        <end position="153"/>
    </location>
</feature>
<accession>A0A7V1CXC8</accession>
<dbReference type="EMBL" id="DRGM01000061">
    <property type="protein sequence ID" value="HEA15929.1"/>
    <property type="molecule type" value="Genomic_DNA"/>
</dbReference>
<sequence length="184" mass="21826">MTITFRPLNQRDINYSKVIELFFDAFPNVQRLPTWVVKYRMRNGKNGFDVIYDHNKWVGFLYTKEYKNIVSVKFFAISESLRSTGYGSKVMDAMNEKYSDKRIVLTIEELDEKKENYQQRVKRKAFYEKNGFSSTGFILREPAERQEMLIRGGTISQEEIEAMYKHFLGNLLFSLLKIEVLKIE</sequence>
<proteinExistence type="predicted"/>
<reference evidence="2" key="1">
    <citation type="journal article" date="2020" name="mSystems">
        <title>Genome- and Community-Level Interaction Insights into Carbon Utilization and Element Cycling Functions of Hydrothermarchaeota in Hydrothermal Sediment.</title>
        <authorList>
            <person name="Zhou Z."/>
            <person name="Liu Y."/>
            <person name="Xu W."/>
            <person name="Pan J."/>
            <person name="Luo Z.H."/>
            <person name="Li M."/>
        </authorList>
    </citation>
    <scope>NUCLEOTIDE SEQUENCE [LARGE SCALE GENOMIC DNA]</scope>
    <source>
        <strain evidence="2">HyVt-346</strain>
    </source>
</reference>
<evidence type="ECO:0000313" key="2">
    <source>
        <dbReference type="EMBL" id="HEA15929.1"/>
    </source>
</evidence>
<comment type="caution">
    <text evidence="2">The sequence shown here is derived from an EMBL/GenBank/DDBJ whole genome shotgun (WGS) entry which is preliminary data.</text>
</comment>
<dbReference type="Pfam" id="PF13508">
    <property type="entry name" value="Acetyltransf_7"/>
    <property type="match status" value="1"/>
</dbReference>
<protein>
    <submittedName>
        <fullName evidence="2">N-acetyltransferase</fullName>
    </submittedName>
</protein>
<dbReference type="RefSeq" id="WP_304180539.1">
    <property type="nucleotide sequence ID" value="NZ_DRGM01000061.1"/>
</dbReference>
<dbReference type="InterPro" id="IPR000182">
    <property type="entry name" value="GNAT_dom"/>
</dbReference>
<organism evidence="2">
    <name type="scientific">Pseudoalteromonas prydzensis</name>
    <dbReference type="NCBI Taxonomy" id="182141"/>
    <lineage>
        <taxon>Bacteria</taxon>
        <taxon>Pseudomonadati</taxon>
        <taxon>Pseudomonadota</taxon>
        <taxon>Gammaproteobacteria</taxon>
        <taxon>Alteromonadales</taxon>
        <taxon>Pseudoalteromonadaceae</taxon>
        <taxon>Pseudoalteromonas</taxon>
    </lineage>
</organism>
<gene>
    <name evidence="2" type="ORF">ENH88_05675</name>
</gene>
<dbReference type="Gene3D" id="3.40.630.30">
    <property type="match status" value="1"/>
</dbReference>
<dbReference type="Proteomes" id="UP000886188">
    <property type="component" value="Unassembled WGS sequence"/>
</dbReference>
<name>A0A7V1CXC8_9GAMM</name>
<dbReference type="GO" id="GO:0016747">
    <property type="term" value="F:acyltransferase activity, transferring groups other than amino-acyl groups"/>
    <property type="evidence" value="ECO:0007669"/>
    <property type="project" value="InterPro"/>
</dbReference>
<dbReference type="SUPFAM" id="SSF55729">
    <property type="entry name" value="Acyl-CoA N-acyltransferases (Nat)"/>
    <property type="match status" value="1"/>
</dbReference>
<dbReference type="AlphaFoldDB" id="A0A7V1CXC8"/>
<dbReference type="InterPro" id="IPR016181">
    <property type="entry name" value="Acyl_CoA_acyltransferase"/>
</dbReference>
<evidence type="ECO:0000259" key="1">
    <source>
        <dbReference type="PROSITE" id="PS51186"/>
    </source>
</evidence>
<dbReference type="PROSITE" id="PS51186">
    <property type="entry name" value="GNAT"/>
    <property type="match status" value="1"/>
</dbReference>